<proteinExistence type="predicted"/>
<sequence>MANETTTKNDSTNVSFGKFKVGGYAYAAPVGTALPTDSESALDPAFQLIGYLSEAGITNTTDTDTAEVKDANGTTVMKVISSYAESYKFVLIEFLRKAAAQMRYGNDAVTGKDKSMVIKHQMPDDTPVSLVFEIVATGNVKDRAVIGSATRSEFGDRQMHSSDVLGYDLTVNANDMGDGVTSIEYIGIPKG</sequence>
<gene>
    <name evidence="1" type="ORF">BLIG_00736</name>
</gene>
<reference evidence="1" key="1">
    <citation type="submission" date="2008-08" db="EMBL/GenBank/DDBJ databases">
        <title>Annotation of Bifidobacterium longum subsp. infantis CCUG 52486.</title>
        <authorList>
            <consortium name="The Broad Institute Genome Sequencing Platform"/>
            <person name="Gougoulias C."/>
            <person name="Tuohy K.M."/>
            <person name="Gibson G.R."/>
            <person name="Ward D."/>
            <person name="Mehta T."/>
            <person name="Young S."/>
            <person name="Jaffe D."/>
            <person name="Gnerre S."/>
            <person name="Berlin A."/>
            <person name="Heiman D."/>
            <person name="Hepburn T."/>
            <person name="Shea T."/>
            <person name="Sykes S."/>
            <person name="Alvarado L."/>
            <person name="Kodira C."/>
            <person name="Borodovsky M."/>
            <person name="Lander E."/>
            <person name="Galagan J."/>
            <person name="Nusbaum C."/>
            <person name="Birren B."/>
        </authorList>
    </citation>
    <scope>NUCLEOTIDE SEQUENCE [LARGE SCALE GENOMIC DNA]</scope>
    <source>
        <strain evidence="1">CCUG 52486</strain>
    </source>
</reference>
<dbReference type="RefSeq" id="WP_007051845.1">
    <property type="nucleotide sequence ID" value="NZ_DS990239.1"/>
</dbReference>
<protein>
    <recommendedName>
        <fullName evidence="2">Phage major tail protein</fullName>
    </recommendedName>
</protein>
<dbReference type="HOGENOM" id="CLU_102082_0_0_11"/>
<dbReference type="InterPro" id="IPR058154">
    <property type="entry name" value="Bxb1_TTP-like"/>
</dbReference>
<dbReference type="Proteomes" id="UP000005084">
    <property type="component" value="Unassembled WGS sequence"/>
</dbReference>
<dbReference type="EMBL" id="DS990239">
    <property type="protein sequence ID" value="EEQ54785.1"/>
    <property type="molecule type" value="Genomic_DNA"/>
</dbReference>
<organism evidence="1">
    <name type="scientific">Bifidobacterium longum subsp. infantis CCUG 52486</name>
    <dbReference type="NCBI Taxonomy" id="537937"/>
    <lineage>
        <taxon>Bacteria</taxon>
        <taxon>Bacillati</taxon>
        <taxon>Actinomycetota</taxon>
        <taxon>Actinomycetes</taxon>
        <taxon>Bifidobacteriales</taxon>
        <taxon>Bifidobacteriaceae</taxon>
        <taxon>Bifidobacterium</taxon>
    </lineage>
</organism>
<evidence type="ECO:0000313" key="1">
    <source>
        <dbReference type="EMBL" id="EEQ54785.1"/>
    </source>
</evidence>
<name>C5E9U1_BIFLI</name>
<dbReference type="AlphaFoldDB" id="C5E9U1"/>
<accession>C5E9U1</accession>
<dbReference type="Pfam" id="PF25681">
    <property type="entry name" value="Phage_TTP_17"/>
    <property type="match status" value="1"/>
</dbReference>
<evidence type="ECO:0008006" key="2">
    <source>
        <dbReference type="Google" id="ProtNLM"/>
    </source>
</evidence>